<organism evidence="1 2">
    <name type="scientific">Glutamicibacter bergerei</name>
    <dbReference type="NCBI Taxonomy" id="256702"/>
    <lineage>
        <taxon>Bacteria</taxon>
        <taxon>Bacillati</taxon>
        <taxon>Actinomycetota</taxon>
        <taxon>Actinomycetes</taxon>
        <taxon>Micrococcales</taxon>
        <taxon>Micrococcaceae</taxon>
        <taxon>Glutamicibacter</taxon>
    </lineage>
</organism>
<proteinExistence type="predicted"/>
<dbReference type="EMBL" id="JBHSHE010000011">
    <property type="protein sequence ID" value="MFC4714893.1"/>
    <property type="molecule type" value="Genomic_DNA"/>
</dbReference>
<keyword evidence="2" id="KW-1185">Reference proteome</keyword>
<sequence>MMSPLQVATAELTSLRPVPGFGAKTIYRGVVPRTTDAAYAGQLRLRGITTLIDLRELNEISREPLGDIPGVRYRGIPLYCGQNPSDRTLSENQRLLLDGRGARLIAALRVIGQPTDGNTAVVCQSGGKRTGLVIALLLEAMGVTRELIIADFASAVREPGYGLPGHIAATMNDTLNWLVESYGSVTGYLLSKGLTGAELHRLLELGAEARASTVWPLAASS</sequence>
<evidence type="ECO:0000313" key="1">
    <source>
        <dbReference type="EMBL" id="MFC4714893.1"/>
    </source>
</evidence>
<dbReference type="InterPro" id="IPR029021">
    <property type="entry name" value="Prot-tyrosine_phosphatase-like"/>
</dbReference>
<protein>
    <submittedName>
        <fullName evidence="1">Tyrosine-protein phosphatase</fullName>
    </submittedName>
</protein>
<dbReference type="Gene3D" id="3.90.190.10">
    <property type="entry name" value="Protein tyrosine phosphatase superfamily"/>
    <property type="match status" value="1"/>
</dbReference>
<dbReference type="Proteomes" id="UP001595884">
    <property type="component" value="Unassembled WGS sequence"/>
</dbReference>
<accession>A0ABV9MJY4</accession>
<name>A0ABV9MJY4_9MICC</name>
<dbReference type="SUPFAM" id="SSF52799">
    <property type="entry name" value="(Phosphotyrosine protein) phosphatases II"/>
    <property type="match status" value="1"/>
</dbReference>
<gene>
    <name evidence="1" type="ORF">ACFO7V_01890</name>
</gene>
<comment type="caution">
    <text evidence="1">The sequence shown here is derived from an EMBL/GenBank/DDBJ whole genome shotgun (WGS) entry which is preliminary data.</text>
</comment>
<reference evidence="2" key="1">
    <citation type="journal article" date="2019" name="Int. J. Syst. Evol. Microbiol.">
        <title>The Global Catalogue of Microorganisms (GCM) 10K type strain sequencing project: providing services to taxonomists for standard genome sequencing and annotation.</title>
        <authorList>
            <consortium name="The Broad Institute Genomics Platform"/>
            <consortium name="The Broad Institute Genome Sequencing Center for Infectious Disease"/>
            <person name="Wu L."/>
            <person name="Ma J."/>
        </authorList>
    </citation>
    <scope>NUCLEOTIDE SEQUENCE [LARGE SCALE GENOMIC DNA]</scope>
    <source>
        <strain evidence="2">CGMCC 1.12849</strain>
    </source>
</reference>
<dbReference type="InterPro" id="IPR026893">
    <property type="entry name" value="Tyr/Ser_Pase_IphP-type"/>
</dbReference>
<dbReference type="Pfam" id="PF13350">
    <property type="entry name" value="Y_phosphatase3"/>
    <property type="match status" value="1"/>
</dbReference>
<evidence type="ECO:0000313" key="2">
    <source>
        <dbReference type="Proteomes" id="UP001595884"/>
    </source>
</evidence>
<dbReference type="RefSeq" id="WP_346059509.1">
    <property type="nucleotide sequence ID" value="NZ_BAAAVQ010000046.1"/>
</dbReference>